<comment type="cofactor">
    <cofactor evidence="1">
        <name>a divalent metal cation</name>
        <dbReference type="ChEBI" id="CHEBI:60240"/>
    </cofactor>
</comment>
<evidence type="ECO:0000256" key="1">
    <source>
        <dbReference type="ARBA" id="ARBA00001968"/>
    </source>
</evidence>
<evidence type="ECO:0000256" key="2">
    <source>
        <dbReference type="ARBA" id="ARBA00022723"/>
    </source>
</evidence>
<dbReference type="Pfam" id="PF05485">
    <property type="entry name" value="THAP"/>
    <property type="match status" value="1"/>
</dbReference>
<dbReference type="GeneID" id="113506943"/>
<dbReference type="GO" id="GO:0008270">
    <property type="term" value="F:zinc ion binding"/>
    <property type="evidence" value="ECO:0007669"/>
    <property type="project" value="UniProtKB-KW"/>
</dbReference>
<evidence type="ECO:0000256" key="3">
    <source>
        <dbReference type="ARBA" id="ARBA00022771"/>
    </source>
</evidence>
<evidence type="ECO:0000259" key="7">
    <source>
        <dbReference type="PROSITE" id="PS50950"/>
    </source>
</evidence>
<keyword evidence="5 6" id="KW-0238">DNA-binding</keyword>
<dbReference type="SMART" id="SM00980">
    <property type="entry name" value="THAP"/>
    <property type="match status" value="1"/>
</dbReference>
<dbReference type="RefSeq" id="XP_026745588.1">
    <property type="nucleotide sequence ID" value="XM_026889787.1"/>
</dbReference>
<protein>
    <submittedName>
        <fullName evidence="9">Uncharacterized protein LOC113506943</fullName>
    </submittedName>
</protein>
<dbReference type="PANTHER" id="PTHR23080">
    <property type="entry name" value="THAP DOMAIN PROTEIN"/>
    <property type="match status" value="1"/>
</dbReference>
<keyword evidence="3 6" id="KW-0863">Zinc-finger</keyword>
<proteinExistence type="predicted"/>
<dbReference type="Pfam" id="PF13359">
    <property type="entry name" value="DDE_Tnp_4"/>
    <property type="match status" value="1"/>
</dbReference>
<dbReference type="InParanoid" id="A0A7E5WXL5"/>
<keyword evidence="8" id="KW-1185">Reference proteome</keyword>
<dbReference type="PROSITE" id="PS50950">
    <property type="entry name" value="ZF_THAP"/>
    <property type="match status" value="1"/>
</dbReference>
<dbReference type="Pfam" id="PF13613">
    <property type="entry name" value="HTH_Tnp_4"/>
    <property type="match status" value="1"/>
</dbReference>
<reference evidence="9" key="1">
    <citation type="submission" date="2025-08" db="UniProtKB">
        <authorList>
            <consortium name="RefSeq"/>
        </authorList>
    </citation>
    <scope>IDENTIFICATION</scope>
</reference>
<organism evidence="8 9">
    <name type="scientific">Trichoplusia ni</name>
    <name type="common">Cabbage looper</name>
    <dbReference type="NCBI Taxonomy" id="7111"/>
    <lineage>
        <taxon>Eukaryota</taxon>
        <taxon>Metazoa</taxon>
        <taxon>Ecdysozoa</taxon>
        <taxon>Arthropoda</taxon>
        <taxon>Hexapoda</taxon>
        <taxon>Insecta</taxon>
        <taxon>Pterygota</taxon>
        <taxon>Neoptera</taxon>
        <taxon>Endopterygota</taxon>
        <taxon>Lepidoptera</taxon>
        <taxon>Glossata</taxon>
        <taxon>Ditrysia</taxon>
        <taxon>Noctuoidea</taxon>
        <taxon>Noctuidae</taxon>
        <taxon>Plusiinae</taxon>
        <taxon>Trichoplusia</taxon>
    </lineage>
</organism>
<dbReference type="KEGG" id="tnl:113506943"/>
<keyword evidence="4" id="KW-0862">Zinc</keyword>
<evidence type="ECO:0000256" key="5">
    <source>
        <dbReference type="ARBA" id="ARBA00023125"/>
    </source>
</evidence>
<evidence type="ECO:0000256" key="6">
    <source>
        <dbReference type="PROSITE-ProRule" id="PRU00309"/>
    </source>
</evidence>
<name>A0A7E5WXL5_TRINI</name>
<sequence length="382" mass="43239">MGHYSCCVINCKNTSGNSQCKFYIFPKAAWKIDQRIKWIAAVKRKNDDGSPWHPKPDDKICSDHFIGGKKSDAQASPSYVPMILPKVYRKRKVNEPHVQARYTRLIKRRTTKAAADILEVSDTTTNEIIMEIGNQTQPRLVNQGCQVNIFSEINLWETTFICNSFIYTDHCDAEIQVDIATTTKIVTTTNPRKKDKSCCTNKKSFQDQSSETTSREFAGISSIKNDYELLDLAGVSFNNFDFLLTKLTVTKCTVSMKDRLLIFLMKMKTGLTFSALSVLFGKHRTTISRIFHSILKNLASASANLVFWPTRAAVQGTMPECFSPDYTNTRVIIDCTEFRIEVPSAVDDRVACYSHYKKSFTAKVLIGAGNLFHVLHSQNQFL</sequence>
<dbReference type="SUPFAM" id="SSF57716">
    <property type="entry name" value="Glucocorticoid receptor-like (DNA-binding domain)"/>
    <property type="match status" value="1"/>
</dbReference>
<accession>A0A7E5WXL5</accession>
<dbReference type="Proteomes" id="UP000322000">
    <property type="component" value="Chromosome 2"/>
</dbReference>
<dbReference type="InterPro" id="IPR027806">
    <property type="entry name" value="HARBI1_dom"/>
</dbReference>
<keyword evidence="2" id="KW-0479">Metal-binding</keyword>
<gene>
    <name evidence="9" type="primary">LOC113506943</name>
</gene>
<evidence type="ECO:0000256" key="4">
    <source>
        <dbReference type="ARBA" id="ARBA00022833"/>
    </source>
</evidence>
<feature type="domain" description="THAP-type" evidence="7">
    <location>
        <begin position="1"/>
        <end position="80"/>
    </location>
</feature>
<dbReference type="AlphaFoldDB" id="A0A7E5WXL5"/>
<dbReference type="InterPro" id="IPR027805">
    <property type="entry name" value="Transposase_HTH_dom"/>
</dbReference>
<dbReference type="GO" id="GO:0003677">
    <property type="term" value="F:DNA binding"/>
    <property type="evidence" value="ECO:0007669"/>
    <property type="project" value="UniProtKB-UniRule"/>
</dbReference>
<evidence type="ECO:0000313" key="9">
    <source>
        <dbReference type="RefSeq" id="XP_026745588.1"/>
    </source>
</evidence>
<dbReference type="InterPro" id="IPR006612">
    <property type="entry name" value="THAP_Znf"/>
</dbReference>
<evidence type="ECO:0000313" key="8">
    <source>
        <dbReference type="Proteomes" id="UP000322000"/>
    </source>
</evidence>
<dbReference type="PANTHER" id="PTHR23080:SF143">
    <property type="entry name" value="SI:DKEY-56D12.4"/>
    <property type="match status" value="1"/>
</dbReference>